<evidence type="ECO:0000259" key="2">
    <source>
        <dbReference type="Pfam" id="PF08245"/>
    </source>
</evidence>
<dbReference type="InterPro" id="IPR013221">
    <property type="entry name" value="Mur_ligase_cen"/>
</dbReference>
<dbReference type="KEGG" id="nba:CUN60_02320"/>
<dbReference type="OrthoDB" id="9803907at2"/>
<keyword evidence="4" id="KW-1185">Reference proteome</keyword>
<dbReference type="GO" id="GO:0016881">
    <property type="term" value="F:acid-amino acid ligase activity"/>
    <property type="evidence" value="ECO:0007669"/>
    <property type="project" value="InterPro"/>
</dbReference>
<dbReference type="AlphaFoldDB" id="A0A2I7N3Z0"/>
<dbReference type="PANTHER" id="PTHR23135:SF18">
    <property type="entry name" value="CYANOPHYCIN SYNTHETASE"/>
    <property type="match status" value="1"/>
</dbReference>
<name>A0A2I7N3Z0_9NEIS</name>
<feature type="domain" description="Mur ligase central" evidence="2">
    <location>
        <begin position="180"/>
        <end position="390"/>
    </location>
</feature>
<evidence type="ECO:0000313" key="4">
    <source>
        <dbReference type="Proteomes" id="UP000236655"/>
    </source>
</evidence>
<dbReference type="Gene3D" id="3.40.1190.10">
    <property type="entry name" value="Mur-like, catalytic domain"/>
    <property type="match status" value="1"/>
</dbReference>
<dbReference type="Proteomes" id="UP000236655">
    <property type="component" value="Chromosome"/>
</dbReference>
<dbReference type="GO" id="GO:0005524">
    <property type="term" value="F:ATP binding"/>
    <property type="evidence" value="ECO:0007669"/>
    <property type="project" value="InterPro"/>
</dbReference>
<dbReference type="InterPro" id="IPR004101">
    <property type="entry name" value="Mur_ligase_C"/>
</dbReference>
<dbReference type="Pfam" id="PF02875">
    <property type="entry name" value="Mur_ligase_C"/>
    <property type="match status" value="1"/>
</dbReference>
<feature type="domain" description="Mur ligase C-terminal" evidence="1">
    <location>
        <begin position="416"/>
        <end position="542"/>
    </location>
</feature>
<proteinExistence type="predicted"/>
<dbReference type="SUPFAM" id="SSF53244">
    <property type="entry name" value="MurD-like peptide ligases, peptide-binding domain"/>
    <property type="match status" value="1"/>
</dbReference>
<dbReference type="RefSeq" id="WP_102950484.1">
    <property type="nucleotide sequence ID" value="NZ_CP024847.1"/>
</dbReference>
<protein>
    <submittedName>
        <fullName evidence="3">Uncharacterized protein</fullName>
    </submittedName>
</protein>
<reference evidence="4" key="1">
    <citation type="submission" date="2017-11" db="EMBL/GenBank/DDBJ databases">
        <authorList>
            <person name="Chan K.G."/>
            <person name="Lee L.S."/>
        </authorList>
    </citation>
    <scope>NUCLEOTIDE SEQUENCE [LARGE SCALE GENOMIC DNA]</scope>
    <source>
        <strain evidence="4">DSM 100970</strain>
    </source>
</reference>
<dbReference type="PANTHER" id="PTHR23135">
    <property type="entry name" value="MUR LIGASE FAMILY MEMBER"/>
    <property type="match status" value="1"/>
</dbReference>
<dbReference type="InterPro" id="IPR036615">
    <property type="entry name" value="Mur_ligase_C_dom_sf"/>
</dbReference>
<evidence type="ECO:0000313" key="3">
    <source>
        <dbReference type="EMBL" id="AUR51184.1"/>
    </source>
</evidence>
<sequence>MFQKDAQAIRVLAGANVFFKDVGAIMEIVTRDEQKAAFVTAYETELRKVLDALGWDDVPIYKRVYSKGFIFAIPTEYDYTYAGCKILGITLDMVTAVFDGLEIPDFNEEVSYLEYVLSRERYITVRNIYQEARERSLNVFIDEGTISIGSGKGAFIAKLDDIGFGDVPWDKIYEVPSVMVTGTNGKTTTVRLTSFINKHAGKVVGYCSTDWVMVDGQIVSEGDLSGPRGNQTVLTDPRVEVAVLEVARGGLIKRGIVTSSVNGAAVMNVGADHLGVNGIDTVEDLAEAKFLVHDGVKPGGHSIINLDDSLTHQFMLKIDNLKAYVSQKLPEAEILSYLKDGDYACYVDNDAFYVHRDGQKHFIANINDVDLTYKGLAKHNIENVLVAICLSLELGRTYQEIHDGLVAFVNDENNQGRFNFFEINNSRFIVDYGHNHAAVATIFKFARQIAGPETKLTALLGFSGDRKFMIKDIAKSVIEHKIDNIIIKQFHNYARGAERGELAEMLKKSLIKNGFDENNIIATVDTEIEAAEIALAKSNEDQIFIMLCQEDIPGVIAKLKSVNVAS</sequence>
<dbReference type="Pfam" id="PF08245">
    <property type="entry name" value="Mur_ligase_M"/>
    <property type="match status" value="1"/>
</dbReference>
<dbReference type="EMBL" id="CP024847">
    <property type="protein sequence ID" value="AUR51184.1"/>
    <property type="molecule type" value="Genomic_DNA"/>
</dbReference>
<accession>A0A2I7N3Z0</accession>
<dbReference type="InterPro" id="IPR036565">
    <property type="entry name" value="Mur-like_cat_sf"/>
</dbReference>
<evidence type="ECO:0000259" key="1">
    <source>
        <dbReference type="Pfam" id="PF02875"/>
    </source>
</evidence>
<dbReference type="Gene3D" id="3.90.190.20">
    <property type="entry name" value="Mur ligase, C-terminal domain"/>
    <property type="match status" value="1"/>
</dbReference>
<organism evidence="3 4">
    <name type="scientific">Aquella oligotrophica</name>
    <dbReference type="NCBI Taxonomy" id="2067065"/>
    <lineage>
        <taxon>Bacteria</taxon>
        <taxon>Pseudomonadati</taxon>
        <taxon>Pseudomonadota</taxon>
        <taxon>Betaproteobacteria</taxon>
        <taxon>Neisseriales</taxon>
        <taxon>Neisseriaceae</taxon>
        <taxon>Aquella</taxon>
    </lineage>
</organism>
<dbReference type="SUPFAM" id="SSF53623">
    <property type="entry name" value="MurD-like peptide ligases, catalytic domain"/>
    <property type="match status" value="1"/>
</dbReference>
<gene>
    <name evidence="3" type="ORF">CUN60_02320</name>
</gene>